<organism evidence="1 2">
    <name type="scientific">Citricoccus parietis</name>
    <dbReference type="NCBI Taxonomy" id="592307"/>
    <lineage>
        <taxon>Bacteria</taxon>
        <taxon>Bacillati</taxon>
        <taxon>Actinomycetota</taxon>
        <taxon>Actinomycetes</taxon>
        <taxon>Micrococcales</taxon>
        <taxon>Micrococcaceae</taxon>
        <taxon>Citricoccus</taxon>
    </lineage>
</organism>
<reference evidence="1 2" key="1">
    <citation type="submission" date="2024-09" db="EMBL/GenBank/DDBJ databases">
        <authorList>
            <person name="Sun Q."/>
            <person name="Mori K."/>
        </authorList>
    </citation>
    <scope>NUCLEOTIDE SEQUENCE [LARGE SCALE GENOMIC DNA]</scope>
    <source>
        <strain evidence="1 2">CCM 7609</strain>
    </source>
</reference>
<name>A0ABV5FYS0_9MICC</name>
<gene>
    <name evidence="1" type="ORF">ACFFX0_11730</name>
</gene>
<protein>
    <submittedName>
        <fullName evidence="1">Uncharacterized protein</fullName>
    </submittedName>
</protein>
<evidence type="ECO:0000313" key="1">
    <source>
        <dbReference type="EMBL" id="MFB9071834.1"/>
    </source>
</evidence>
<accession>A0ABV5FYS0</accession>
<evidence type="ECO:0000313" key="2">
    <source>
        <dbReference type="Proteomes" id="UP001589575"/>
    </source>
</evidence>
<keyword evidence="2" id="KW-1185">Reference proteome</keyword>
<dbReference type="Proteomes" id="UP001589575">
    <property type="component" value="Unassembled WGS sequence"/>
</dbReference>
<dbReference type="EMBL" id="JBHMFI010000001">
    <property type="protein sequence ID" value="MFB9071834.1"/>
    <property type="molecule type" value="Genomic_DNA"/>
</dbReference>
<sequence length="91" mass="10060">MVLHRSGQQLLGRLLGLTDRTAGRLPRLLGDGSLLTVPVTVLEARFRRDRGQLRGDPVLVSLRSPQPLWFQDLIDEASMHHEADAPVEAVA</sequence>
<proteinExistence type="predicted"/>
<comment type="caution">
    <text evidence="1">The sequence shown here is derived from an EMBL/GenBank/DDBJ whole genome shotgun (WGS) entry which is preliminary data.</text>
</comment>